<accession>A0ABQ6RD93</accession>
<gene>
    <name evidence="2" type="ORF">EU509_20530</name>
</gene>
<dbReference type="Pfam" id="PF08722">
    <property type="entry name" value="Tn7_TnsA-like_N"/>
    <property type="match status" value="1"/>
</dbReference>
<protein>
    <recommendedName>
        <fullName evidence="1">TnsA endonuclease N-terminal domain-containing protein</fullName>
    </recommendedName>
</protein>
<dbReference type="SUPFAM" id="SSF52980">
    <property type="entry name" value="Restriction endonuclease-like"/>
    <property type="match status" value="1"/>
</dbReference>
<proteinExistence type="predicted"/>
<organism evidence="2 3">
    <name type="scientific">Pseudoalteromonas fuliginea</name>
    <dbReference type="NCBI Taxonomy" id="1872678"/>
    <lineage>
        <taxon>Bacteria</taxon>
        <taxon>Pseudomonadati</taxon>
        <taxon>Pseudomonadota</taxon>
        <taxon>Gammaproteobacteria</taxon>
        <taxon>Alteromonadales</taxon>
        <taxon>Pseudoalteromonadaceae</taxon>
        <taxon>Pseudoalteromonas</taxon>
    </lineage>
</organism>
<name>A0ABQ6RD93_9GAMM</name>
<dbReference type="CDD" id="cd22362">
    <property type="entry name" value="TnsA_endonuclease-like"/>
    <property type="match status" value="1"/>
</dbReference>
<evidence type="ECO:0000313" key="3">
    <source>
        <dbReference type="Proteomes" id="UP000322915"/>
    </source>
</evidence>
<dbReference type="InterPro" id="IPR011335">
    <property type="entry name" value="Restrct_endonuc-II-like"/>
</dbReference>
<keyword evidence="3" id="KW-1185">Reference proteome</keyword>
<comment type="caution">
    <text evidence="2">The sequence shown here is derived from an EMBL/GenBank/DDBJ whole genome shotgun (WGS) entry which is preliminary data.</text>
</comment>
<evidence type="ECO:0000259" key="1">
    <source>
        <dbReference type="Pfam" id="PF08722"/>
    </source>
</evidence>
<dbReference type="InterPro" id="IPR014833">
    <property type="entry name" value="TnsA_N"/>
</dbReference>
<dbReference type="Proteomes" id="UP000322915">
    <property type="component" value="Unassembled WGS sequence"/>
</dbReference>
<evidence type="ECO:0000313" key="2">
    <source>
        <dbReference type="EMBL" id="KAA1150492.1"/>
    </source>
</evidence>
<dbReference type="Gene3D" id="3.40.1350.10">
    <property type="match status" value="1"/>
</dbReference>
<dbReference type="InterPro" id="IPR011856">
    <property type="entry name" value="tRNA_endonuc-like_dom_sf"/>
</dbReference>
<dbReference type="EMBL" id="SEUJ01000078">
    <property type="protein sequence ID" value="KAA1150492.1"/>
    <property type="molecule type" value="Genomic_DNA"/>
</dbReference>
<reference evidence="2 3" key="1">
    <citation type="submission" date="2019-01" db="EMBL/GenBank/DDBJ databases">
        <title>Genome sequences of marine Pseudoalteromonas species.</title>
        <authorList>
            <person name="Boraston A.B."/>
            <person name="Hehemann J.-H."/>
            <person name="Vickers C.J."/>
            <person name="Salama-Alber O."/>
            <person name="Abe K."/>
            <person name="Hettle A.J."/>
        </authorList>
    </citation>
    <scope>NUCLEOTIDE SEQUENCE [LARGE SCALE GENOMIC DNA]</scope>
    <source>
        <strain evidence="2 3">PS47</strain>
    </source>
</reference>
<sequence length="294" mass="35327">MHMKFKEVTATPKAMEKLNRWKRDIQSLTTESYRPYLTVKAVNQYGRRHWIFCNVQKRHAHLLSDGELRMYKKLIWARGTKRVFEQYALDLNETLNIAVAGNLIHPRNWETSEAYVMTTDFLVQHQDLENPSRIITTAYSFKYASQIYVVDEEGVELEGSIQGEERKVLQRKNARTWQKFAIEREYWRRRGVKYQIVTELDATKEEFNNIRFCEPAGFMKFEDELVRTFVFTFCHVWQRYFMKPLEFLLLHTRQQLNCSDEQVIRLFQFSVLKHFLPLKHSSTLQFHRPVELTL</sequence>
<feature type="domain" description="TnsA endonuclease N-terminal" evidence="1">
    <location>
        <begin position="85"/>
        <end position="199"/>
    </location>
</feature>